<dbReference type="AlphaFoldDB" id="A0A6B2EJP0"/>
<evidence type="ECO:0000256" key="2">
    <source>
        <dbReference type="SAM" id="SignalP"/>
    </source>
</evidence>
<evidence type="ECO:0000256" key="1">
    <source>
        <dbReference type="SAM" id="MobiDB-lite"/>
    </source>
</evidence>
<sequence length="219" mass="24391">MKWITSTFLIVSVTILCVTALPARYNPDDDAEVVVVPLEKQFPSSKADSDPDFDNFDGVVEGEIPGGFFTIFRPFSFDFGGIFSNFEETIKRMRDHIENSWANRPSFGGIDVDELDPSKGNTTSTVQIIDGHKVITNETIYVKKTDFGTSVIKHRTVDVQPLDDEVTEGVTTNPKAESTTKRDTEIEKDVESSEVDATENEVAKGYDDEVKPTNEPLTR</sequence>
<reference evidence="3" key="1">
    <citation type="submission" date="2019-10" db="EMBL/GenBank/DDBJ databases">
        <title>Short sand fly seasons in Tbilisi, Georgia, hinder development of host immunity to saliva of the visceral leishmaniasis vector Phlebotomus kandelakii.</title>
        <authorList>
            <person name="Oliveira F."/>
            <person name="Giorgobiani E."/>
            <person name="Guimaraes-Costa A.B."/>
            <person name="Abdeladhim M."/>
            <person name="Oristian J."/>
            <person name="Tskhvaradze L."/>
            <person name="Tsertsvadze N."/>
            <person name="Zakalashvili M."/>
            <person name="Valenzuela J.G."/>
            <person name="Kamhawi S."/>
        </authorList>
    </citation>
    <scope>NUCLEOTIDE SEQUENCE</scope>
    <source>
        <strain evidence="3">Wild-capture in Tbilisi</strain>
        <tissue evidence="3">Salivary glands</tissue>
    </source>
</reference>
<proteinExistence type="predicted"/>
<dbReference type="EMBL" id="GIFK01005871">
    <property type="protein sequence ID" value="NBJ63574.1"/>
    <property type="molecule type" value="Transcribed_RNA"/>
</dbReference>
<feature type="chain" id="PRO_5025514086" evidence="2">
    <location>
        <begin position="21"/>
        <end position="219"/>
    </location>
</feature>
<feature type="compositionally biased region" description="Basic and acidic residues" evidence="1">
    <location>
        <begin position="201"/>
        <end position="219"/>
    </location>
</feature>
<feature type="region of interest" description="Disordered" evidence="1">
    <location>
        <begin position="163"/>
        <end position="219"/>
    </location>
</feature>
<evidence type="ECO:0000313" key="3">
    <source>
        <dbReference type="EMBL" id="NBJ63574.1"/>
    </source>
</evidence>
<protein>
    <submittedName>
        <fullName evidence="3">Salivary secreted mucin 3</fullName>
    </submittedName>
</protein>
<organism evidence="3">
    <name type="scientific">Phlebotomus kandelakii</name>
    <dbReference type="NCBI Taxonomy" id="1109342"/>
    <lineage>
        <taxon>Eukaryota</taxon>
        <taxon>Metazoa</taxon>
        <taxon>Ecdysozoa</taxon>
        <taxon>Arthropoda</taxon>
        <taxon>Hexapoda</taxon>
        <taxon>Insecta</taxon>
        <taxon>Pterygota</taxon>
        <taxon>Neoptera</taxon>
        <taxon>Endopterygota</taxon>
        <taxon>Diptera</taxon>
        <taxon>Nematocera</taxon>
        <taxon>Psychodoidea</taxon>
        <taxon>Psychodidae</taxon>
        <taxon>Phlebotomus</taxon>
        <taxon>Larroussius</taxon>
    </lineage>
</organism>
<feature type="signal peptide" evidence="2">
    <location>
        <begin position="1"/>
        <end position="20"/>
    </location>
</feature>
<name>A0A6B2EJP0_9DIPT</name>
<feature type="compositionally biased region" description="Basic and acidic residues" evidence="1">
    <location>
        <begin position="178"/>
        <end position="191"/>
    </location>
</feature>
<accession>A0A6B2EJP0</accession>
<keyword evidence="2" id="KW-0732">Signal</keyword>